<dbReference type="AlphaFoldDB" id="A0A086T8W1"/>
<accession>A0A086T8W1</accession>
<gene>
    <name evidence="1" type="ORF">ACRE_033640</name>
</gene>
<sequence length="84" mass="8247">MDEALEDAALVLEHPKLLGVVEAMAGSQEGRQLGSDIGLLGEELGDGGIAVLILGSVASCRGRCGRYRCGIAGGGGPVVGGGLA</sequence>
<reference evidence="2" key="1">
    <citation type="journal article" date="2014" name="Genome Announc.">
        <title>Genome sequence and annotation of Acremonium chrysogenum, producer of the beta-lactam antibiotic cephalosporin C.</title>
        <authorList>
            <person name="Terfehr D."/>
            <person name="Dahlmann T.A."/>
            <person name="Specht T."/>
            <person name="Zadra I."/>
            <person name="Kuernsteiner H."/>
            <person name="Kueck U."/>
        </authorList>
    </citation>
    <scope>NUCLEOTIDE SEQUENCE [LARGE SCALE GENOMIC DNA]</scope>
    <source>
        <strain evidence="2">ATCC 11550 / CBS 779.69 / DSM 880 / IAM 14645 / JCM 23072 / IMI 49137</strain>
    </source>
</reference>
<evidence type="ECO:0000313" key="1">
    <source>
        <dbReference type="EMBL" id="KFH45793.1"/>
    </source>
</evidence>
<dbReference type="HOGENOM" id="CLU_2526919_0_0_1"/>
<dbReference type="Proteomes" id="UP000029964">
    <property type="component" value="Unassembled WGS sequence"/>
</dbReference>
<dbReference type="EMBL" id="JPKY01000027">
    <property type="protein sequence ID" value="KFH45793.1"/>
    <property type="molecule type" value="Genomic_DNA"/>
</dbReference>
<protein>
    <submittedName>
        <fullName evidence="1">Uncharacterized protein</fullName>
    </submittedName>
</protein>
<keyword evidence="2" id="KW-1185">Reference proteome</keyword>
<comment type="caution">
    <text evidence="1">The sequence shown here is derived from an EMBL/GenBank/DDBJ whole genome shotgun (WGS) entry which is preliminary data.</text>
</comment>
<organism evidence="1 2">
    <name type="scientific">Hapsidospora chrysogenum (strain ATCC 11550 / CBS 779.69 / DSM 880 / IAM 14645 / JCM 23072 / IMI 49137)</name>
    <name type="common">Acremonium chrysogenum</name>
    <dbReference type="NCBI Taxonomy" id="857340"/>
    <lineage>
        <taxon>Eukaryota</taxon>
        <taxon>Fungi</taxon>
        <taxon>Dikarya</taxon>
        <taxon>Ascomycota</taxon>
        <taxon>Pezizomycotina</taxon>
        <taxon>Sordariomycetes</taxon>
        <taxon>Hypocreomycetidae</taxon>
        <taxon>Hypocreales</taxon>
        <taxon>Bionectriaceae</taxon>
        <taxon>Hapsidospora</taxon>
    </lineage>
</organism>
<name>A0A086T8W1_HAPC1</name>
<evidence type="ECO:0000313" key="2">
    <source>
        <dbReference type="Proteomes" id="UP000029964"/>
    </source>
</evidence>
<proteinExistence type="predicted"/>